<keyword evidence="10 19" id="KW-1133">Transmembrane helix</keyword>
<feature type="binding site" evidence="17">
    <location>
        <begin position="90"/>
        <end position="91"/>
    </location>
    <ligand>
        <name>ATP</name>
        <dbReference type="ChEBI" id="CHEBI:30616"/>
    </ligand>
</feature>
<dbReference type="PROSITE" id="PS01069">
    <property type="entry name" value="DAGK_PROKAR"/>
    <property type="match status" value="1"/>
</dbReference>
<dbReference type="PANTHER" id="PTHR34299">
    <property type="entry name" value="DIACYLGLYCEROL KINASE"/>
    <property type="match status" value="1"/>
</dbReference>
<dbReference type="AlphaFoldDB" id="A0A8H2M498"/>
<feature type="transmembrane region" description="Helical" evidence="19">
    <location>
        <begin position="52"/>
        <end position="71"/>
    </location>
</feature>
<dbReference type="InterPro" id="IPR000829">
    <property type="entry name" value="DAGK"/>
</dbReference>
<evidence type="ECO:0000313" key="22">
    <source>
        <dbReference type="Proteomes" id="UP000377798"/>
    </source>
</evidence>
<feature type="transmembrane region" description="Helical" evidence="19">
    <location>
        <begin position="173"/>
        <end position="196"/>
    </location>
</feature>
<feature type="binding site" evidence="18">
    <location>
        <position position="72"/>
    </location>
    <ligand>
        <name>a divalent metal cation</name>
        <dbReference type="ChEBI" id="CHEBI:60240"/>
    </ligand>
</feature>
<evidence type="ECO:0000256" key="15">
    <source>
        <dbReference type="PIRSR" id="PIRSR600829-1"/>
    </source>
</evidence>
<feature type="binding site" evidence="18">
    <location>
        <position position="24"/>
    </location>
    <ligand>
        <name>a divalent metal cation</name>
        <dbReference type="ChEBI" id="CHEBI:60240"/>
    </ligand>
</feature>
<feature type="transmembrane region" description="Helical" evidence="19">
    <location>
        <begin position="92"/>
        <end position="113"/>
    </location>
</feature>
<dbReference type="InterPro" id="IPR036945">
    <property type="entry name" value="DAGK_sf"/>
</dbReference>
<comment type="caution">
    <text evidence="21">The sequence shown here is derived from an EMBL/GenBank/DDBJ whole genome shotgun (WGS) entry which is preliminary data.</text>
</comment>
<evidence type="ECO:0000256" key="11">
    <source>
        <dbReference type="ARBA" id="ARBA00023098"/>
    </source>
</evidence>
<feature type="domain" description="Phosphatidic acid phosphatase type 2/haloperoxidase" evidence="20">
    <location>
        <begin position="164"/>
        <end position="236"/>
    </location>
</feature>
<keyword evidence="7 17" id="KW-0547">Nucleotide-binding</keyword>
<keyword evidence="4" id="KW-0444">Lipid biosynthesis</keyword>
<keyword evidence="3" id="KW-1003">Cell membrane</keyword>
<dbReference type="PANTHER" id="PTHR34299:SF1">
    <property type="entry name" value="DIACYLGLYCEROL KINASE"/>
    <property type="match status" value="1"/>
</dbReference>
<dbReference type="RefSeq" id="WP_131748747.1">
    <property type="nucleotide sequence ID" value="NZ_CAACYI010000001.1"/>
</dbReference>
<feature type="active site" description="Proton acceptor" evidence="15">
    <location>
        <position position="65"/>
    </location>
</feature>
<dbReference type="GO" id="GO:0005886">
    <property type="term" value="C:plasma membrane"/>
    <property type="evidence" value="ECO:0007669"/>
    <property type="project" value="UniProtKB-SubCell"/>
</dbReference>
<evidence type="ECO:0000256" key="7">
    <source>
        <dbReference type="ARBA" id="ARBA00022741"/>
    </source>
</evidence>
<sequence length="238" mass="25874">MKRGNFISSFNYAVQGIISSIRTERNMKIHYLAAIAVIVGSLFFNLTRVEFMLLFFAVTFVLTSELINTAIERTVDLVTQSYNPVAKLAKDIAAGAVLIASLNALVVGYLIFFDRLNTGTELLVFKLRSSNPHLAFVAVFLVIVLVVAGKLLWMHRSGGTFFQGGAVSGHTALAFCMATIISLIVVKGLVIGLAYFIAFLVAQSRVEGKIHKVSEVVLGALVGSLVAFIIYRLVGYYG</sequence>
<feature type="binding site" evidence="17">
    <location>
        <position position="24"/>
    </location>
    <ligand>
        <name>ATP</name>
        <dbReference type="ChEBI" id="CHEBI:30616"/>
    </ligand>
</feature>
<dbReference type="InterPro" id="IPR036938">
    <property type="entry name" value="PAP2/HPO_sf"/>
</dbReference>
<dbReference type="GO" id="GO:0005524">
    <property type="term" value="F:ATP binding"/>
    <property type="evidence" value="ECO:0007669"/>
    <property type="project" value="UniProtKB-KW"/>
</dbReference>
<evidence type="ECO:0000256" key="4">
    <source>
        <dbReference type="ARBA" id="ARBA00022516"/>
    </source>
</evidence>
<feature type="transmembrane region" description="Helical" evidence="19">
    <location>
        <begin position="29"/>
        <end position="46"/>
    </location>
</feature>
<dbReference type="EMBL" id="CAACYI010000001">
    <property type="protein sequence ID" value="VFB16204.1"/>
    <property type="molecule type" value="Genomic_DNA"/>
</dbReference>
<feature type="binding site" evidence="17">
    <location>
        <position position="72"/>
    </location>
    <ligand>
        <name>ATP</name>
        <dbReference type="ChEBI" id="CHEBI:30616"/>
    </ligand>
</feature>
<feature type="transmembrane region" description="Helical" evidence="19">
    <location>
        <begin position="133"/>
        <end position="153"/>
    </location>
</feature>
<keyword evidence="8 21" id="KW-0418">Kinase</keyword>
<dbReference type="Gene3D" id="1.20.144.10">
    <property type="entry name" value="Phosphatidic acid phosphatase type 2/haloperoxidase"/>
    <property type="match status" value="1"/>
</dbReference>
<protein>
    <submittedName>
        <fullName evidence="21">Undecaprenol kinase</fullName>
        <ecNumber evidence="21">2.7.1.66</ecNumber>
    </submittedName>
</protein>
<keyword evidence="13" id="KW-0594">Phospholipid biosynthesis</keyword>
<dbReference type="Pfam" id="PF01569">
    <property type="entry name" value="PAP2"/>
    <property type="match status" value="1"/>
</dbReference>
<evidence type="ECO:0000256" key="5">
    <source>
        <dbReference type="ARBA" id="ARBA00022679"/>
    </source>
</evidence>
<dbReference type="Gene3D" id="1.10.287.3610">
    <property type="match status" value="1"/>
</dbReference>
<feature type="transmembrane region" description="Helical" evidence="19">
    <location>
        <begin position="216"/>
        <end position="234"/>
    </location>
</feature>
<keyword evidence="12 19" id="KW-0472">Membrane</keyword>
<dbReference type="Pfam" id="PF01219">
    <property type="entry name" value="DAGK_prokar"/>
    <property type="match status" value="1"/>
</dbReference>
<evidence type="ECO:0000256" key="8">
    <source>
        <dbReference type="ARBA" id="ARBA00022777"/>
    </source>
</evidence>
<keyword evidence="6 19" id="KW-0812">Transmembrane</keyword>
<dbReference type="CDD" id="cd14266">
    <property type="entry name" value="UDPK_IM_PAP2_like"/>
    <property type="match status" value="1"/>
</dbReference>
<evidence type="ECO:0000256" key="6">
    <source>
        <dbReference type="ARBA" id="ARBA00022692"/>
    </source>
</evidence>
<evidence type="ECO:0000256" key="16">
    <source>
        <dbReference type="PIRSR" id="PIRSR600829-2"/>
    </source>
</evidence>
<evidence type="ECO:0000313" key="21">
    <source>
        <dbReference type="EMBL" id="VFB16204.1"/>
    </source>
</evidence>
<dbReference type="EC" id="2.7.1.66" evidence="21"/>
<organism evidence="21 22">
    <name type="scientific">Urinicoccus massiliensis</name>
    <dbReference type="NCBI Taxonomy" id="1723382"/>
    <lineage>
        <taxon>Bacteria</taxon>
        <taxon>Bacillati</taxon>
        <taxon>Bacillota</taxon>
        <taxon>Tissierellia</taxon>
        <taxon>Tissierellales</taxon>
        <taxon>Peptoniphilaceae</taxon>
        <taxon>Urinicoccus</taxon>
    </lineage>
</organism>
<feature type="binding site" evidence="17">
    <location>
        <position position="12"/>
    </location>
    <ligand>
        <name>ATP</name>
        <dbReference type="ChEBI" id="CHEBI:30616"/>
    </ligand>
</feature>
<keyword evidence="11" id="KW-0443">Lipid metabolism</keyword>
<comment type="subcellular location">
    <subcellularLocation>
        <location evidence="1">Cell membrane</location>
        <topology evidence="1">Multi-pass membrane protein</topology>
    </subcellularLocation>
</comment>
<evidence type="ECO:0000256" key="1">
    <source>
        <dbReference type="ARBA" id="ARBA00004651"/>
    </source>
</evidence>
<evidence type="ECO:0000256" key="9">
    <source>
        <dbReference type="ARBA" id="ARBA00022840"/>
    </source>
</evidence>
<evidence type="ECO:0000256" key="18">
    <source>
        <dbReference type="PIRSR" id="PIRSR600829-4"/>
    </source>
</evidence>
<reference evidence="21 22" key="1">
    <citation type="submission" date="2019-02" db="EMBL/GenBank/DDBJ databases">
        <authorList>
            <consortium name="Pathogen Informatics"/>
        </authorList>
    </citation>
    <scope>NUCLEOTIDE SEQUENCE [LARGE SCALE GENOMIC DNA]</scope>
    <source>
        <strain evidence="21 22">3012STDY7089603</strain>
    </source>
</reference>
<proteinExistence type="inferred from homology"/>
<keyword evidence="14" id="KW-1208">Phospholipid metabolism</keyword>
<dbReference type="GO" id="GO:0046872">
    <property type="term" value="F:metal ion binding"/>
    <property type="evidence" value="ECO:0007669"/>
    <property type="project" value="UniProtKB-KW"/>
</dbReference>
<dbReference type="SUPFAM" id="SSF48317">
    <property type="entry name" value="Acid phosphatase/Vanadium-dependent haloperoxidase"/>
    <property type="match status" value="1"/>
</dbReference>
<gene>
    <name evidence="21" type="primary">dgkA</name>
    <name evidence="21" type="ORF">NCTC13150_00722</name>
</gene>
<keyword evidence="5 21" id="KW-0808">Transferase</keyword>
<keyword evidence="18" id="KW-0479">Metal-binding</keyword>
<evidence type="ECO:0000256" key="13">
    <source>
        <dbReference type="ARBA" id="ARBA00023209"/>
    </source>
</evidence>
<comment type="similarity">
    <text evidence="2">Belongs to the bacterial diacylglycerol kinase family.</text>
</comment>
<comment type="cofactor">
    <cofactor evidence="18">
        <name>Mg(2+)</name>
        <dbReference type="ChEBI" id="CHEBI:18420"/>
    </cofactor>
    <text evidence="18">Mn(2+), Zn(2+), Cd(2+) and Co(2+) support activity to lesser extents.</text>
</comment>
<keyword evidence="18" id="KW-0460">Magnesium</keyword>
<name>A0A8H2M498_9FIRM</name>
<dbReference type="GO" id="GO:0008654">
    <property type="term" value="P:phospholipid biosynthetic process"/>
    <property type="evidence" value="ECO:0007669"/>
    <property type="project" value="UniProtKB-KW"/>
</dbReference>
<keyword evidence="22" id="KW-1185">Reference proteome</keyword>
<evidence type="ECO:0000256" key="10">
    <source>
        <dbReference type="ARBA" id="ARBA00022989"/>
    </source>
</evidence>
<evidence type="ECO:0000259" key="20">
    <source>
        <dbReference type="Pfam" id="PF01569"/>
    </source>
</evidence>
<dbReference type="Proteomes" id="UP000377798">
    <property type="component" value="Unassembled WGS sequence"/>
</dbReference>
<dbReference type="GO" id="GO:0036433">
    <property type="term" value="F:di-trans, poly-cis-undecaprenol kinase activity"/>
    <property type="evidence" value="ECO:0007669"/>
    <property type="project" value="UniProtKB-EC"/>
</dbReference>
<evidence type="ECO:0000256" key="19">
    <source>
        <dbReference type="SAM" id="Phobius"/>
    </source>
</evidence>
<keyword evidence="9 17" id="KW-0067">ATP-binding</keyword>
<accession>A0A8H2M498</accession>
<evidence type="ECO:0000256" key="3">
    <source>
        <dbReference type="ARBA" id="ARBA00022475"/>
    </source>
</evidence>
<feature type="binding site" evidence="16">
    <location>
        <position position="65"/>
    </location>
    <ligand>
        <name>substrate</name>
    </ligand>
</feature>
<dbReference type="InterPro" id="IPR000326">
    <property type="entry name" value="PAP2/HPO"/>
</dbReference>
<evidence type="ECO:0000256" key="2">
    <source>
        <dbReference type="ARBA" id="ARBA00005967"/>
    </source>
</evidence>
<evidence type="ECO:0000256" key="12">
    <source>
        <dbReference type="ARBA" id="ARBA00023136"/>
    </source>
</evidence>
<evidence type="ECO:0000256" key="14">
    <source>
        <dbReference type="ARBA" id="ARBA00023264"/>
    </source>
</evidence>
<evidence type="ECO:0000256" key="17">
    <source>
        <dbReference type="PIRSR" id="PIRSR600829-3"/>
    </source>
</evidence>